<keyword evidence="9" id="KW-0812">Transmembrane</keyword>
<dbReference type="InterPro" id="IPR050164">
    <property type="entry name" value="Peptidase_C19"/>
</dbReference>
<dbReference type="EC" id="3.4.19.12" evidence="3"/>
<comment type="similarity">
    <text evidence="2">Belongs to the peptidase C19 family.</text>
</comment>
<evidence type="ECO:0000256" key="1">
    <source>
        <dbReference type="ARBA" id="ARBA00000707"/>
    </source>
</evidence>
<keyword evidence="9" id="KW-0472">Membrane</keyword>
<gene>
    <name evidence="11" type="ORF">Clacol_001161</name>
</gene>
<keyword evidence="4" id="KW-0645">Protease</keyword>
<dbReference type="InterPro" id="IPR001394">
    <property type="entry name" value="Peptidase_C19_UCH"/>
</dbReference>
<dbReference type="PROSITE" id="PS00973">
    <property type="entry name" value="USP_2"/>
    <property type="match status" value="1"/>
</dbReference>
<feature type="domain" description="USP" evidence="10">
    <location>
        <begin position="113"/>
        <end position="558"/>
    </location>
</feature>
<evidence type="ECO:0000313" key="12">
    <source>
        <dbReference type="Proteomes" id="UP001050691"/>
    </source>
</evidence>
<evidence type="ECO:0000256" key="8">
    <source>
        <dbReference type="SAM" id="MobiDB-lite"/>
    </source>
</evidence>
<evidence type="ECO:0000259" key="10">
    <source>
        <dbReference type="PROSITE" id="PS50235"/>
    </source>
</evidence>
<evidence type="ECO:0000256" key="7">
    <source>
        <dbReference type="ARBA" id="ARBA00022807"/>
    </source>
</evidence>
<keyword evidence="7" id="KW-0788">Thiol protease</keyword>
<dbReference type="AlphaFoldDB" id="A0AAV5A100"/>
<dbReference type="GO" id="GO:0005829">
    <property type="term" value="C:cytosol"/>
    <property type="evidence" value="ECO:0007669"/>
    <property type="project" value="TreeGrafter"/>
</dbReference>
<keyword evidence="12" id="KW-1185">Reference proteome</keyword>
<keyword evidence="9" id="KW-1133">Transmembrane helix</keyword>
<keyword evidence="6" id="KW-0378">Hydrolase</keyword>
<dbReference type="Proteomes" id="UP001050691">
    <property type="component" value="Unassembled WGS sequence"/>
</dbReference>
<feature type="compositionally biased region" description="Low complexity" evidence="8">
    <location>
        <begin position="728"/>
        <end position="741"/>
    </location>
</feature>
<keyword evidence="5" id="KW-0833">Ubl conjugation pathway</keyword>
<evidence type="ECO:0000256" key="3">
    <source>
        <dbReference type="ARBA" id="ARBA00012759"/>
    </source>
</evidence>
<comment type="caution">
    <text evidence="11">The sequence shown here is derived from an EMBL/GenBank/DDBJ whole genome shotgun (WGS) entry which is preliminary data.</text>
</comment>
<dbReference type="GO" id="GO:0005634">
    <property type="term" value="C:nucleus"/>
    <property type="evidence" value="ECO:0007669"/>
    <property type="project" value="TreeGrafter"/>
</dbReference>
<evidence type="ECO:0000256" key="9">
    <source>
        <dbReference type="SAM" id="Phobius"/>
    </source>
</evidence>
<dbReference type="Pfam" id="PF00443">
    <property type="entry name" value="UCH"/>
    <property type="match status" value="1"/>
</dbReference>
<protein>
    <recommendedName>
        <fullName evidence="3">ubiquitinyl hydrolase 1</fullName>
        <ecNumber evidence="3">3.4.19.12</ecNumber>
    </recommendedName>
</protein>
<dbReference type="InterPro" id="IPR028889">
    <property type="entry name" value="USP"/>
</dbReference>
<dbReference type="GO" id="GO:0006508">
    <property type="term" value="P:proteolysis"/>
    <property type="evidence" value="ECO:0007669"/>
    <property type="project" value="UniProtKB-KW"/>
</dbReference>
<reference evidence="11" key="1">
    <citation type="submission" date="2021-10" db="EMBL/GenBank/DDBJ databases">
        <title>De novo Genome Assembly of Clathrus columnatus (Basidiomycota, Fungi) Using Illumina and Nanopore Sequence Data.</title>
        <authorList>
            <person name="Ogiso-Tanaka E."/>
            <person name="Itagaki H."/>
            <person name="Hosoya T."/>
            <person name="Hosaka K."/>
        </authorList>
    </citation>
    <scope>NUCLEOTIDE SEQUENCE</scope>
    <source>
        <strain evidence="11">MO-923</strain>
    </source>
</reference>
<sequence length="764" mass="84729">MRTGIDVRGVLDTIHWHQFLPILVILVTPLIIFGVYNHQAKSLRWAWVLWITTMVLENIGLGFAWNWVYGHELLSSKPVPKLSSSSSSKKKMRRSDSIKTQEVESSDGSSRYPGIVNISGTYCFMNSTLQAMASLTYLQPHIEVIHSRAEQYDVPTPVIDAFRDVLTALNTLSPTPRPLRPDQLLNAFSTYDNKTTRNALFYSREHQDAQEFFQLLSETIKNEGRAVEEEATRDLGLGALSRCSDNDITMEMPGFVKNGVFDGLTANRRSCVECGYTEAVMHFAFDNWQLVVPRMANCRLEECLSDYTRLEVLDDCICRKCSIIATHQRLLAEAQKLSDAVAEGDASTSKKKKAKEVRKLETRVKAAIEEGRIEEDIKGVKMEKVFSRCSTRQSMIARPPPVLALHLSRSIQYGTSGVKNTCRVFYPEYLDLTPFTTSGELSTLPSLPISDASTSTTLIRPLPQILYRLSAVVCHYGTHSFGHYVAYRRKPKPPLDEHRFDPPRLKCSPDCACEKCQQGEDPYGSRWLRISDESVEEVGVERALAENSGVYMLYYERMVMPPQQSRPPLLRSSPSSVSSSYSSSSVNGAWSVSNSNSTSSIAWLGRNTPHSSEETITPANSSLYSRKNSSSPPPSLPETSDSRSTPFEARVIHRVHAGRSGSRSRSGASTPSLMGDVSASSSRIFVNGNVPISLEAKLPNGTTTNLPNGDSHSTLKDLPSIKTEETETSLTGSSSASQQQTYFRHSTQTLLSEAGLSRTTGLQA</sequence>
<organism evidence="11 12">
    <name type="scientific">Clathrus columnatus</name>
    <dbReference type="NCBI Taxonomy" id="1419009"/>
    <lineage>
        <taxon>Eukaryota</taxon>
        <taxon>Fungi</taxon>
        <taxon>Dikarya</taxon>
        <taxon>Basidiomycota</taxon>
        <taxon>Agaricomycotina</taxon>
        <taxon>Agaricomycetes</taxon>
        <taxon>Phallomycetidae</taxon>
        <taxon>Phallales</taxon>
        <taxon>Clathraceae</taxon>
        <taxon>Clathrus</taxon>
    </lineage>
</organism>
<dbReference type="GO" id="GO:0016579">
    <property type="term" value="P:protein deubiquitination"/>
    <property type="evidence" value="ECO:0007669"/>
    <property type="project" value="InterPro"/>
</dbReference>
<feature type="region of interest" description="Disordered" evidence="8">
    <location>
        <begin position="696"/>
        <end position="764"/>
    </location>
</feature>
<proteinExistence type="inferred from homology"/>
<dbReference type="EMBL" id="BPWL01000002">
    <property type="protein sequence ID" value="GJJ06964.1"/>
    <property type="molecule type" value="Genomic_DNA"/>
</dbReference>
<feature type="compositionally biased region" description="Low complexity" evidence="8">
    <location>
        <begin position="658"/>
        <end position="669"/>
    </location>
</feature>
<evidence type="ECO:0000256" key="6">
    <source>
        <dbReference type="ARBA" id="ARBA00022801"/>
    </source>
</evidence>
<dbReference type="InterPro" id="IPR018200">
    <property type="entry name" value="USP_CS"/>
</dbReference>
<feature type="compositionally biased region" description="Low complexity" evidence="8">
    <location>
        <begin position="572"/>
        <end position="595"/>
    </location>
</feature>
<dbReference type="InterPro" id="IPR038765">
    <property type="entry name" value="Papain-like_cys_pep_sf"/>
</dbReference>
<dbReference type="PANTHER" id="PTHR24006:SF888">
    <property type="entry name" value="UBIQUITIN CARBOXYL-TERMINAL HYDROLASE 30"/>
    <property type="match status" value="1"/>
</dbReference>
<feature type="compositionally biased region" description="Polar residues" evidence="8">
    <location>
        <begin position="742"/>
        <end position="764"/>
    </location>
</feature>
<feature type="region of interest" description="Disordered" evidence="8">
    <location>
        <begin position="77"/>
        <end position="109"/>
    </location>
</feature>
<accession>A0AAV5A100</accession>
<evidence type="ECO:0000256" key="2">
    <source>
        <dbReference type="ARBA" id="ARBA00009085"/>
    </source>
</evidence>
<feature type="region of interest" description="Disordered" evidence="8">
    <location>
        <begin position="563"/>
        <end position="595"/>
    </location>
</feature>
<dbReference type="PANTHER" id="PTHR24006">
    <property type="entry name" value="UBIQUITIN CARBOXYL-TERMINAL HYDROLASE"/>
    <property type="match status" value="1"/>
</dbReference>
<dbReference type="SUPFAM" id="SSF54001">
    <property type="entry name" value="Cysteine proteinases"/>
    <property type="match status" value="1"/>
</dbReference>
<evidence type="ECO:0000313" key="11">
    <source>
        <dbReference type="EMBL" id="GJJ06964.1"/>
    </source>
</evidence>
<dbReference type="CDD" id="cd02662">
    <property type="entry name" value="Peptidase_C19F"/>
    <property type="match status" value="1"/>
</dbReference>
<feature type="transmembrane region" description="Helical" evidence="9">
    <location>
        <begin position="16"/>
        <end position="36"/>
    </location>
</feature>
<feature type="compositionally biased region" description="Polar residues" evidence="8">
    <location>
        <begin position="608"/>
        <end position="620"/>
    </location>
</feature>
<feature type="compositionally biased region" description="Polar residues" evidence="8">
    <location>
        <begin position="700"/>
        <end position="712"/>
    </location>
</feature>
<name>A0AAV5A100_9AGAM</name>
<dbReference type="PROSITE" id="PS50235">
    <property type="entry name" value="USP_3"/>
    <property type="match status" value="1"/>
</dbReference>
<feature type="compositionally biased region" description="Low complexity" evidence="8">
    <location>
        <begin position="77"/>
        <end position="87"/>
    </location>
</feature>
<feature type="transmembrane region" description="Helical" evidence="9">
    <location>
        <begin position="48"/>
        <end position="68"/>
    </location>
</feature>
<evidence type="ECO:0000256" key="4">
    <source>
        <dbReference type="ARBA" id="ARBA00022670"/>
    </source>
</evidence>
<dbReference type="Gene3D" id="3.90.70.10">
    <property type="entry name" value="Cysteine proteinases"/>
    <property type="match status" value="1"/>
</dbReference>
<feature type="region of interest" description="Disordered" evidence="8">
    <location>
        <begin position="607"/>
        <end position="676"/>
    </location>
</feature>
<dbReference type="GO" id="GO:0004843">
    <property type="term" value="F:cysteine-type deubiquitinase activity"/>
    <property type="evidence" value="ECO:0007669"/>
    <property type="project" value="UniProtKB-EC"/>
</dbReference>
<feature type="compositionally biased region" description="Low complexity" evidence="8">
    <location>
        <begin position="621"/>
        <end position="630"/>
    </location>
</feature>
<evidence type="ECO:0000256" key="5">
    <source>
        <dbReference type="ARBA" id="ARBA00022786"/>
    </source>
</evidence>
<comment type="catalytic activity">
    <reaction evidence="1">
        <text>Thiol-dependent hydrolysis of ester, thioester, amide, peptide and isopeptide bonds formed by the C-terminal Gly of ubiquitin (a 76-residue protein attached to proteins as an intracellular targeting signal).</text>
        <dbReference type="EC" id="3.4.19.12"/>
    </reaction>
</comment>